<evidence type="ECO:0000313" key="11">
    <source>
        <dbReference type="EMBL" id="MTV37661.1"/>
    </source>
</evidence>
<keyword evidence="12" id="KW-1185">Reference proteome</keyword>
<dbReference type="InterPro" id="IPR012286">
    <property type="entry name" value="Tetrahaem_cytochrome"/>
</dbReference>
<proteinExistence type="predicted"/>
<dbReference type="InterPro" id="IPR051829">
    <property type="entry name" value="Multiheme_Cytochr_ET"/>
</dbReference>
<evidence type="ECO:0000256" key="6">
    <source>
        <dbReference type="ARBA" id="ARBA00022729"/>
    </source>
</evidence>
<dbReference type="RefSeq" id="WP_155463126.1">
    <property type="nucleotide sequence ID" value="NZ_WNKY01000006.1"/>
</dbReference>
<keyword evidence="7" id="KW-0249">Electron transport</keyword>
<dbReference type="Pfam" id="PF14522">
    <property type="entry name" value="Cytochrome_C7"/>
    <property type="match status" value="1"/>
</dbReference>
<evidence type="ECO:0000256" key="8">
    <source>
        <dbReference type="ARBA" id="ARBA00023004"/>
    </source>
</evidence>
<dbReference type="OrthoDB" id="9814800at2"/>
<evidence type="ECO:0000313" key="12">
    <source>
        <dbReference type="Proteomes" id="UP000475582"/>
    </source>
</evidence>
<gene>
    <name evidence="11" type="ORF">GM676_08695</name>
</gene>
<sequence>MQARNNDKLQKEIDALQRPLVGRRTMSWLAFVLVLLACLVLPVLASVWPSVFHPVEEKAVKLRKTPAAAPVLNHAYVRASPTALGLDAQWSPGTLSSSHQPFGLDCKSCHSEPFKQVQDKDCLACHRGIGNHVADKIASMPALHETRCATCHRDHQGTDGLVSQNRRYIGAGCASCHGDLESKMPGTQVANVKDFAKAHPQFRVQVAASETTFVRLRQGSQPIGQADTLKFPHDKHLVAGGIAGPNGKTKLECATCHRPTESGTGFQRVTMQRDCQSCHTLAFEPALSQRQVPHGSPAEVLSTLREFYGYVNSSKVAIDTPPASGPVFTVRPGMPASAPASFVQGPGDARARAAAAATELFEKTSCVVCHDVSRVPGPGKAGTPGADLPQWKIAPVAQPHAWMPKASFDHAAHRQAPCGDCHMAAKSGKSSDVLMPTIKECRDCHGGTEPVVGKVKSDCAMCHGYHMPDLHTGPKAAKAMKP</sequence>
<organism evidence="11 12">
    <name type="scientific">Duganella radicis</name>
    <dbReference type="NCBI Taxonomy" id="551988"/>
    <lineage>
        <taxon>Bacteria</taxon>
        <taxon>Pseudomonadati</taxon>
        <taxon>Pseudomonadota</taxon>
        <taxon>Betaproteobacteria</taxon>
        <taxon>Burkholderiales</taxon>
        <taxon>Oxalobacteraceae</taxon>
        <taxon>Telluria group</taxon>
        <taxon>Duganella</taxon>
    </lineage>
</organism>
<name>A0A6L6PGF3_9BURK</name>
<evidence type="ECO:0000256" key="4">
    <source>
        <dbReference type="ARBA" id="ARBA00022617"/>
    </source>
</evidence>
<feature type="domain" description="Tetrahaem cytochrome" evidence="10">
    <location>
        <begin position="99"/>
        <end position="177"/>
    </location>
</feature>
<comment type="caution">
    <text evidence="11">The sequence shown here is derived from an EMBL/GenBank/DDBJ whole genome shotgun (WGS) entry which is preliminary data.</text>
</comment>
<dbReference type="Pfam" id="PF14537">
    <property type="entry name" value="Cytochrom_c3_2"/>
    <property type="match status" value="1"/>
</dbReference>
<comment type="subcellular location">
    <subcellularLocation>
        <location evidence="2">Cell envelope</location>
    </subcellularLocation>
</comment>
<dbReference type="SUPFAM" id="SSF48695">
    <property type="entry name" value="Multiheme cytochromes"/>
    <property type="match status" value="2"/>
</dbReference>
<feature type="domain" description="Cytochrome c7-like" evidence="9">
    <location>
        <begin position="407"/>
        <end position="463"/>
    </location>
</feature>
<comment type="cofactor">
    <cofactor evidence="1">
        <name>heme c</name>
        <dbReference type="ChEBI" id="CHEBI:61717"/>
    </cofactor>
</comment>
<keyword evidence="5" id="KW-0479">Metal-binding</keyword>
<evidence type="ECO:0000256" key="5">
    <source>
        <dbReference type="ARBA" id="ARBA00022723"/>
    </source>
</evidence>
<keyword evidence="6" id="KW-0732">Signal</keyword>
<evidence type="ECO:0000256" key="7">
    <source>
        <dbReference type="ARBA" id="ARBA00022982"/>
    </source>
</evidence>
<dbReference type="AlphaFoldDB" id="A0A6L6PGF3"/>
<evidence type="ECO:0000256" key="3">
    <source>
        <dbReference type="ARBA" id="ARBA00022448"/>
    </source>
</evidence>
<keyword evidence="3" id="KW-0813">Transport</keyword>
<dbReference type="Proteomes" id="UP000475582">
    <property type="component" value="Unassembled WGS sequence"/>
</dbReference>
<dbReference type="InterPro" id="IPR029467">
    <property type="entry name" value="Cyt_c7-like"/>
</dbReference>
<dbReference type="Gene3D" id="3.90.10.10">
    <property type="entry name" value="Cytochrome C3"/>
    <property type="match status" value="3"/>
</dbReference>
<evidence type="ECO:0000259" key="10">
    <source>
        <dbReference type="Pfam" id="PF14537"/>
    </source>
</evidence>
<keyword evidence="4" id="KW-0349">Heme</keyword>
<accession>A0A6L6PGF3</accession>
<evidence type="ECO:0000256" key="1">
    <source>
        <dbReference type="ARBA" id="ARBA00001926"/>
    </source>
</evidence>
<dbReference type="EMBL" id="WNKY01000006">
    <property type="protein sequence ID" value="MTV37661.1"/>
    <property type="molecule type" value="Genomic_DNA"/>
</dbReference>
<dbReference type="InterPro" id="IPR036280">
    <property type="entry name" value="Multihaem_cyt_sf"/>
</dbReference>
<protein>
    <submittedName>
        <fullName evidence="11">Uncharacterized protein</fullName>
    </submittedName>
</protein>
<dbReference type="GO" id="GO:0046872">
    <property type="term" value="F:metal ion binding"/>
    <property type="evidence" value="ECO:0007669"/>
    <property type="project" value="UniProtKB-KW"/>
</dbReference>
<dbReference type="PANTHER" id="PTHR35038">
    <property type="entry name" value="DISSIMILATORY SULFITE REDUCTASE SIRA"/>
    <property type="match status" value="1"/>
</dbReference>
<reference evidence="11 12" key="1">
    <citation type="submission" date="2019-11" db="EMBL/GenBank/DDBJ databases">
        <title>Type strains purchased from KCTC, JCM and DSMZ.</title>
        <authorList>
            <person name="Lu H."/>
        </authorList>
    </citation>
    <scope>NUCLEOTIDE SEQUENCE [LARGE SCALE GENOMIC DNA]</scope>
    <source>
        <strain evidence="11 12">KCTC 22382</strain>
    </source>
</reference>
<evidence type="ECO:0000256" key="2">
    <source>
        <dbReference type="ARBA" id="ARBA00004196"/>
    </source>
</evidence>
<evidence type="ECO:0000259" key="9">
    <source>
        <dbReference type="Pfam" id="PF14522"/>
    </source>
</evidence>
<dbReference type="GO" id="GO:0030313">
    <property type="term" value="C:cell envelope"/>
    <property type="evidence" value="ECO:0007669"/>
    <property type="project" value="UniProtKB-SubCell"/>
</dbReference>
<keyword evidence="8" id="KW-0408">Iron</keyword>